<proteinExistence type="predicted"/>
<sequence length="143" mass="15993">MGPEEQHLIFVEAKALLLAVPMMVVLTGYGAFLLGFVVAVQSLTIRGPWGRPQTILLLCLVTILVCFTWTVLDNGGGLLMIHRLMFMQTLEQGIIAQLQAADKEIVIWGYFFDWPVTILASITYIIHGSSFYTLYHLFTASLE</sequence>
<keyword evidence="1" id="KW-1133">Transmembrane helix</keyword>
<feature type="transmembrane region" description="Helical" evidence="1">
    <location>
        <begin position="15"/>
        <end position="43"/>
    </location>
</feature>
<organism evidence="2 3">
    <name type="scientific">Rhodocollybia butyracea</name>
    <dbReference type="NCBI Taxonomy" id="206335"/>
    <lineage>
        <taxon>Eukaryota</taxon>
        <taxon>Fungi</taxon>
        <taxon>Dikarya</taxon>
        <taxon>Basidiomycota</taxon>
        <taxon>Agaricomycotina</taxon>
        <taxon>Agaricomycetes</taxon>
        <taxon>Agaricomycetidae</taxon>
        <taxon>Agaricales</taxon>
        <taxon>Marasmiineae</taxon>
        <taxon>Omphalotaceae</taxon>
        <taxon>Rhodocollybia</taxon>
    </lineage>
</organism>
<keyword evidence="1" id="KW-0812">Transmembrane</keyword>
<evidence type="ECO:0000313" key="2">
    <source>
        <dbReference type="EMBL" id="KAF9018907.1"/>
    </source>
</evidence>
<protein>
    <submittedName>
        <fullName evidence="2">Uncharacterized protein</fullName>
    </submittedName>
</protein>
<gene>
    <name evidence="2" type="ORF">BDP27DRAFT_1440073</name>
</gene>
<keyword evidence="3" id="KW-1185">Reference proteome</keyword>
<keyword evidence="1" id="KW-0472">Membrane</keyword>
<dbReference type="EMBL" id="JADNRY010001254">
    <property type="protein sequence ID" value="KAF9018907.1"/>
    <property type="molecule type" value="Genomic_DNA"/>
</dbReference>
<feature type="transmembrane region" description="Helical" evidence="1">
    <location>
        <begin position="55"/>
        <end position="72"/>
    </location>
</feature>
<dbReference type="Proteomes" id="UP000772434">
    <property type="component" value="Unassembled WGS sequence"/>
</dbReference>
<reference evidence="2" key="1">
    <citation type="submission" date="2020-11" db="EMBL/GenBank/DDBJ databases">
        <authorList>
            <consortium name="DOE Joint Genome Institute"/>
            <person name="Ahrendt S."/>
            <person name="Riley R."/>
            <person name="Andreopoulos W."/>
            <person name="Labutti K."/>
            <person name="Pangilinan J."/>
            <person name="Ruiz-Duenas F.J."/>
            <person name="Barrasa J.M."/>
            <person name="Sanchez-Garcia M."/>
            <person name="Camarero S."/>
            <person name="Miyauchi S."/>
            <person name="Serrano A."/>
            <person name="Linde D."/>
            <person name="Babiker R."/>
            <person name="Drula E."/>
            <person name="Ayuso-Fernandez I."/>
            <person name="Pacheco R."/>
            <person name="Padilla G."/>
            <person name="Ferreira P."/>
            <person name="Barriuso J."/>
            <person name="Kellner H."/>
            <person name="Castanera R."/>
            <person name="Alfaro M."/>
            <person name="Ramirez L."/>
            <person name="Pisabarro A.G."/>
            <person name="Kuo A."/>
            <person name="Tritt A."/>
            <person name="Lipzen A."/>
            <person name="He G."/>
            <person name="Yan M."/>
            <person name="Ng V."/>
            <person name="Cullen D."/>
            <person name="Martin F."/>
            <person name="Rosso M.-N."/>
            <person name="Henrissat B."/>
            <person name="Hibbett D."/>
            <person name="Martinez A.T."/>
            <person name="Grigoriev I.V."/>
        </authorList>
    </citation>
    <scope>NUCLEOTIDE SEQUENCE</scope>
    <source>
        <strain evidence="2">AH 40177</strain>
    </source>
</reference>
<dbReference type="OrthoDB" id="2744793at2759"/>
<dbReference type="AlphaFoldDB" id="A0A9P5TVM5"/>
<accession>A0A9P5TVM5</accession>
<name>A0A9P5TVM5_9AGAR</name>
<evidence type="ECO:0000256" key="1">
    <source>
        <dbReference type="SAM" id="Phobius"/>
    </source>
</evidence>
<feature type="transmembrane region" description="Helical" evidence="1">
    <location>
        <begin position="118"/>
        <end position="138"/>
    </location>
</feature>
<evidence type="ECO:0000313" key="3">
    <source>
        <dbReference type="Proteomes" id="UP000772434"/>
    </source>
</evidence>
<comment type="caution">
    <text evidence="2">The sequence shown here is derived from an EMBL/GenBank/DDBJ whole genome shotgun (WGS) entry which is preliminary data.</text>
</comment>